<gene>
    <name evidence="1" type="ORF">SAMN05192540_2813</name>
</gene>
<evidence type="ECO:0008006" key="3">
    <source>
        <dbReference type="Google" id="ProtNLM"/>
    </source>
</evidence>
<dbReference type="EMBL" id="FNTB01000001">
    <property type="protein sequence ID" value="SEC29033.1"/>
    <property type="molecule type" value="Genomic_DNA"/>
</dbReference>
<evidence type="ECO:0000313" key="2">
    <source>
        <dbReference type="Proteomes" id="UP000183038"/>
    </source>
</evidence>
<accession>A0A1H4RB01</accession>
<protein>
    <recommendedName>
        <fullName evidence="3">DUF3095 domain-containing protein</fullName>
    </recommendedName>
</protein>
<evidence type="ECO:0000313" key="1">
    <source>
        <dbReference type="EMBL" id="SEC29033.1"/>
    </source>
</evidence>
<dbReference type="OrthoDB" id="5342145at2"/>
<dbReference type="Proteomes" id="UP000183038">
    <property type="component" value="Unassembled WGS sequence"/>
</dbReference>
<dbReference type="Pfam" id="PF11294">
    <property type="entry name" value="DUF3095"/>
    <property type="match status" value="1"/>
</dbReference>
<reference evidence="1 2" key="1">
    <citation type="submission" date="2016-10" db="EMBL/GenBank/DDBJ databases">
        <authorList>
            <person name="de Groot N.N."/>
        </authorList>
    </citation>
    <scope>NUCLEOTIDE SEQUENCE [LARGE SCALE GENOMIC DNA]</scope>
    <source>
        <strain evidence="1 2">MAR_2009_71</strain>
    </source>
</reference>
<sequence>MADKQFYKNLRPFKGTLIELLGDDTYFVDVPKSWHVVVVDILNSTSAVNAGNHHQVNLTATGAIISVLNAIRKVKRSNEIPYFFGGDGATFIVPSSLLNKIIHVLENYRIHIKRKIELVLRVGEIPVSNLIESEVQLKIAKHRLTDKLSIPIVLGDGLKVAESMIKSSFKEEETTAFDETLLNLEGMECRWDQILPDQQQTKVVCLLLDASLEKDQRNVYKKVLAQMDEEFGKFENRQPIKSNNLKLDPNPTKVWEEMKIRLTSTSWMYFFKSWLKSNFGRIYLNLTSSGKQYLSQIEQLSHTFMLDGMINTVFTAEQKSIDCFIAFLDEMERDKKLIYGIHVTHASVMSCYVLDRRTTHSHFVDGTEGGYTSAAKMFKIKKKGLSN</sequence>
<name>A0A1H4RB01_9FLAO</name>
<organism evidence="1 2">
    <name type="scientific">Maribacter dokdonensis</name>
    <dbReference type="NCBI Taxonomy" id="320912"/>
    <lineage>
        <taxon>Bacteria</taxon>
        <taxon>Pseudomonadati</taxon>
        <taxon>Bacteroidota</taxon>
        <taxon>Flavobacteriia</taxon>
        <taxon>Flavobacteriales</taxon>
        <taxon>Flavobacteriaceae</taxon>
        <taxon>Maribacter</taxon>
    </lineage>
</organism>
<dbReference type="RefSeq" id="WP_074673574.1">
    <property type="nucleotide sequence ID" value="NZ_FNTB01000001.1"/>
</dbReference>
<proteinExistence type="predicted"/>
<dbReference type="InterPro" id="IPR021445">
    <property type="entry name" value="DUF3095"/>
</dbReference>
<dbReference type="AlphaFoldDB" id="A0A1H4RB01"/>